<name>A0ABY8QT71_9MICO</name>
<dbReference type="InterPro" id="IPR009339">
    <property type="entry name" value="DUF998"/>
</dbReference>
<feature type="transmembrane region" description="Helical" evidence="1">
    <location>
        <begin position="77"/>
        <end position="97"/>
    </location>
</feature>
<feature type="transmembrane region" description="Helical" evidence="1">
    <location>
        <begin position="179"/>
        <end position="198"/>
    </location>
</feature>
<reference evidence="2 3" key="1">
    <citation type="submission" date="2023-05" db="EMBL/GenBank/DDBJ databases">
        <title>Lithophilousrod everest ZFBP1038 complete genpme.</title>
        <authorList>
            <person name="Tian M."/>
        </authorList>
    </citation>
    <scope>NUCLEOTIDE SEQUENCE [LARGE SCALE GENOMIC DNA]</scope>
    <source>
        <strain evidence="2 3">ZFBP1038</strain>
    </source>
</reference>
<feature type="transmembrane region" description="Helical" evidence="1">
    <location>
        <begin position="47"/>
        <end position="71"/>
    </location>
</feature>
<dbReference type="EMBL" id="CP090958">
    <property type="protein sequence ID" value="WGW12180.1"/>
    <property type="molecule type" value="Genomic_DNA"/>
</dbReference>
<evidence type="ECO:0000313" key="2">
    <source>
        <dbReference type="EMBL" id="WGW12180.1"/>
    </source>
</evidence>
<keyword evidence="1" id="KW-1133">Transmembrane helix</keyword>
<dbReference type="Proteomes" id="UP001209083">
    <property type="component" value="Chromosome"/>
</dbReference>
<evidence type="ECO:0000313" key="3">
    <source>
        <dbReference type="Proteomes" id="UP001209083"/>
    </source>
</evidence>
<accession>A0ABY8QT71</accession>
<keyword evidence="1" id="KW-0812">Transmembrane</keyword>
<evidence type="ECO:0000256" key="1">
    <source>
        <dbReference type="SAM" id="Phobius"/>
    </source>
</evidence>
<sequence>MTTIFATVAVSLGLARFALFLALHVVRNDYNIVEHAVSDYAVGRTRALSSIMSWVTAVFWVALAVLVVSAFPDWKDLAGVTICLIALAAIFFVLPFLPTDLEGAASTTVGRLHLLAAIAWFALSYACMGNFARLLQPIAPAPLGSTLLITSWVALISLVALVAALAIRPARRYAFGISERIFLLSVNVFYVTAALGVITTR</sequence>
<feature type="transmembrane region" description="Helical" evidence="1">
    <location>
        <begin position="143"/>
        <end position="167"/>
    </location>
</feature>
<protein>
    <submittedName>
        <fullName evidence="2">DUF998 domain-containing protein</fullName>
    </submittedName>
</protein>
<dbReference type="RefSeq" id="WP_349638979.1">
    <property type="nucleotide sequence ID" value="NZ_CP090958.1"/>
</dbReference>
<gene>
    <name evidence="2" type="ORF">LWF01_19205</name>
</gene>
<feature type="transmembrane region" description="Helical" evidence="1">
    <location>
        <begin position="109"/>
        <end position="131"/>
    </location>
</feature>
<feature type="transmembrane region" description="Helical" evidence="1">
    <location>
        <begin position="6"/>
        <end position="26"/>
    </location>
</feature>
<organism evidence="2 3">
    <name type="scientific">Saxibacter everestensis</name>
    <dbReference type="NCBI Taxonomy" id="2909229"/>
    <lineage>
        <taxon>Bacteria</taxon>
        <taxon>Bacillati</taxon>
        <taxon>Actinomycetota</taxon>
        <taxon>Actinomycetes</taxon>
        <taxon>Micrococcales</taxon>
        <taxon>Brevibacteriaceae</taxon>
        <taxon>Saxibacter</taxon>
    </lineage>
</organism>
<proteinExistence type="predicted"/>
<dbReference type="Pfam" id="PF06197">
    <property type="entry name" value="DUF998"/>
    <property type="match status" value="1"/>
</dbReference>
<keyword evidence="3" id="KW-1185">Reference proteome</keyword>
<keyword evidence="1" id="KW-0472">Membrane</keyword>